<evidence type="ECO:0008006" key="3">
    <source>
        <dbReference type="Google" id="ProtNLM"/>
    </source>
</evidence>
<gene>
    <name evidence="1" type="ORF">LMG21510_02149</name>
</gene>
<dbReference type="RefSeq" id="WP_224041671.1">
    <property type="nucleotide sequence ID" value="NZ_CAJZAH010000002.1"/>
</dbReference>
<dbReference type="Proteomes" id="UP000721236">
    <property type="component" value="Unassembled WGS sequence"/>
</dbReference>
<evidence type="ECO:0000313" key="2">
    <source>
        <dbReference type="Proteomes" id="UP000721236"/>
    </source>
</evidence>
<organism evidence="1 2">
    <name type="scientific">Cupriavidus respiraculi</name>
    <dbReference type="NCBI Taxonomy" id="195930"/>
    <lineage>
        <taxon>Bacteria</taxon>
        <taxon>Pseudomonadati</taxon>
        <taxon>Pseudomonadota</taxon>
        <taxon>Betaproteobacteria</taxon>
        <taxon>Burkholderiales</taxon>
        <taxon>Burkholderiaceae</taxon>
        <taxon>Cupriavidus</taxon>
    </lineage>
</organism>
<evidence type="ECO:0000313" key="1">
    <source>
        <dbReference type="EMBL" id="CAG9173072.1"/>
    </source>
</evidence>
<keyword evidence="2" id="KW-1185">Reference proteome</keyword>
<protein>
    <recommendedName>
        <fullName evidence="3">Bacteriophage protein</fullName>
    </recommendedName>
</protein>
<dbReference type="EMBL" id="CAJZAH010000002">
    <property type="protein sequence ID" value="CAG9173072.1"/>
    <property type="molecule type" value="Genomic_DNA"/>
</dbReference>
<comment type="caution">
    <text evidence="1">The sequence shown here is derived from an EMBL/GenBank/DDBJ whole genome shotgun (WGS) entry which is preliminary data.</text>
</comment>
<accession>A0ABM8WZN4</accession>
<dbReference type="Pfam" id="PF21822">
    <property type="entry name" value="Phage_TAC_15"/>
    <property type="match status" value="1"/>
</dbReference>
<name>A0ABM8WZN4_9BURK</name>
<proteinExistence type="predicted"/>
<reference evidence="1 2" key="1">
    <citation type="submission" date="2021-08" db="EMBL/GenBank/DDBJ databases">
        <authorList>
            <person name="Peeters C."/>
        </authorList>
    </citation>
    <scope>NUCLEOTIDE SEQUENCE [LARGE SCALE GENOMIC DNA]</scope>
    <source>
        <strain evidence="1 2">LMG 21510</strain>
    </source>
</reference>
<dbReference type="InterPro" id="IPR049156">
    <property type="entry name" value="Phage_chap_TAC_15-like"/>
</dbReference>
<sequence>MRKQVTIGETEYFIQRMDPFTALRVFGDLQRDILPAVGRLLQAAVGDEGKPGPASADLSDASIAEAITALSARLDGASLEMWAGRLLDPECIAVSLNGRDTKLTKDTRALVFRDAGEILELMAHVIHHNFADFLARWVGLSGSAQKLLGKLSDGSAPTSNLS</sequence>